<name>A0ABT3TIH1_9GAMM</name>
<evidence type="ECO:0000259" key="5">
    <source>
        <dbReference type="PROSITE" id="PS51371"/>
    </source>
</evidence>
<dbReference type="InterPro" id="IPR015424">
    <property type="entry name" value="PyrdxlP-dep_Trfase"/>
</dbReference>
<keyword evidence="6" id="KW-0032">Aminotransferase</keyword>
<evidence type="ECO:0000313" key="7">
    <source>
        <dbReference type="Proteomes" id="UP001143362"/>
    </source>
</evidence>
<dbReference type="InterPro" id="IPR015421">
    <property type="entry name" value="PyrdxlP-dep_Trfase_major"/>
</dbReference>
<gene>
    <name evidence="6" type="ORF">EYC98_14725</name>
</gene>
<dbReference type="PANTHER" id="PTHR30244:SF34">
    <property type="entry name" value="DTDP-4-AMINO-4,6-DIDEOXYGALACTOSE TRANSAMINASE"/>
    <property type="match status" value="1"/>
</dbReference>
<protein>
    <submittedName>
        <fullName evidence="6">Aminotransferase class I/II-fold pyridoxal phosphate-dependent enzyme</fullName>
    </submittedName>
</protein>
<dbReference type="Pfam" id="PF00571">
    <property type="entry name" value="CBS"/>
    <property type="match status" value="2"/>
</dbReference>
<dbReference type="Gene3D" id="3.90.1150.10">
    <property type="entry name" value="Aspartate Aminotransferase, domain 1"/>
    <property type="match status" value="1"/>
</dbReference>
<dbReference type="EMBL" id="SHNN01000003">
    <property type="protein sequence ID" value="MCX2982113.1"/>
    <property type="molecule type" value="Genomic_DNA"/>
</dbReference>
<dbReference type="Pfam" id="PF01041">
    <property type="entry name" value="DegT_DnrJ_EryC1"/>
    <property type="match status" value="1"/>
</dbReference>
<evidence type="ECO:0000256" key="1">
    <source>
        <dbReference type="ARBA" id="ARBA00022898"/>
    </source>
</evidence>
<dbReference type="GO" id="GO:0008483">
    <property type="term" value="F:transaminase activity"/>
    <property type="evidence" value="ECO:0007669"/>
    <property type="project" value="UniProtKB-KW"/>
</dbReference>
<evidence type="ECO:0000256" key="4">
    <source>
        <dbReference type="RuleBase" id="RU004508"/>
    </source>
</evidence>
<comment type="caution">
    <text evidence="6">The sequence shown here is derived from an EMBL/GenBank/DDBJ whole genome shotgun (WGS) entry which is preliminary data.</text>
</comment>
<keyword evidence="3" id="KW-0129">CBS domain</keyword>
<dbReference type="CDD" id="cd00616">
    <property type="entry name" value="AHBA_syn"/>
    <property type="match status" value="1"/>
</dbReference>
<accession>A0ABT3TIH1</accession>
<sequence>MKARDKIPLELLLVALPATFQDVLEAINANHLGVVFFVDADRRLIGIFTDGDARRALLEGATLGDTITRDTEYVNKSPHYLPLGAKISDIWKLLEQGVRCIPLLDSDGRVTDFSTRDRIRQFMVLEPDIGEQEISNVLECVTSGWISSQGRFIGKFEEAFATYLGGGHTIAVANGTVALQLGLTALGIGAGDEVIVPDFTFGASINAIIHSGATPVLADVDKDNWTIDLAEMQRLLTPRTKAIMPVHIYGQPAHIDEIKAFADSNGLFIIEDCAEALGATYKNRRVGLDGDCGCFSFFANKSITTGEGGMVVFKDAEVAKRARVLRDHGMSPKKRYWHEYAGFNFRMTNMQAAIGVAQMDRIDELLDRKKMIFQTYDKLLSGVDSLSLLPSNDWSENACWLYTVILKGHAEGSRDTLIANLGYRGIDARPGFYPMHEMEPYREYGHGAYPVASYLSANSISLPSSFGLANEDIPHIIEIFLDELSAIAPNAALAGTSEQ</sequence>
<dbReference type="InterPro" id="IPR015422">
    <property type="entry name" value="PyrdxlP-dep_Trfase_small"/>
</dbReference>
<reference evidence="6" key="1">
    <citation type="submission" date="2019-02" db="EMBL/GenBank/DDBJ databases">
        <authorList>
            <person name="Li S.-H."/>
        </authorList>
    </citation>
    <scope>NUCLEOTIDE SEQUENCE</scope>
    <source>
        <strain evidence="6">IMCC14734</strain>
    </source>
</reference>
<evidence type="ECO:0000256" key="3">
    <source>
        <dbReference type="PROSITE-ProRule" id="PRU00703"/>
    </source>
</evidence>
<keyword evidence="1 4" id="KW-0663">Pyridoxal phosphate</keyword>
<dbReference type="InterPro" id="IPR000653">
    <property type="entry name" value="DegT/StrS_aminotransferase"/>
</dbReference>
<dbReference type="InterPro" id="IPR046342">
    <property type="entry name" value="CBS_dom_sf"/>
</dbReference>
<dbReference type="SUPFAM" id="SSF54631">
    <property type="entry name" value="CBS-domain pair"/>
    <property type="match status" value="1"/>
</dbReference>
<dbReference type="PANTHER" id="PTHR30244">
    <property type="entry name" value="TRANSAMINASE"/>
    <property type="match status" value="1"/>
</dbReference>
<comment type="similarity">
    <text evidence="2 4">Belongs to the DegT/DnrJ/EryC1 family.</text>
</comment>
<keyword evidence="6" id="KW-0808">Transferase</keyword>
<dbReference type="Proteomes" id="UP001143362">
    <property type="component" value="Unassembled WGS sequence"/>
</dbReference>
<evidence type="ECO:0000313" key="6">
    <source>
        <dbReference type="EMBL" id="MCX2982113.1"/>
    </source>
</evidence>
<dbReference type="Gene3D" id="3.40.640.10">
    <property type="entry name" value="Type I PLP-dependent aspartate aminotransferase-like (Major domain)"/>
    <property type="match status" value="1"/>
</dbReference>
<feature type="domain" description="CBS" evidence="5">
    <location>
        <begin position="6"/>
        <end position="63"/>
    </location>
</feature>
<dbReference type="SUPFAM" id="SSF53383">
    <property type="entry name" value="PLP-dependent transferases"/>
    <property type="match status" value="1"/>
</dbReference>
<dbReference type="InterPro" id="IPR000644">
    <property type="entry name" value="CBS_dom"/>
</dbReference>
<keyword evidence="7" id="KW-1185">Reference proteome</keyword>
<dbReference type="Gene3D" id="3.10.580.10">
    <property type="entry name" value="CBS-domain"/>
    <property type="match status" value="1"/>
</dbReference>
<dbReference type="RefSeq" id="WP_279246143.1">
    <property type="nucleotide sequence ID" value="NZ_SHNN01000003.1"/>
</dbReference>
<dbReference type="PROSITE" id="PS51371">
    <property type="entry name" value="CBS"/>
    <property type="match status" value="1"/>
</dbReference>
<evidence type="ECO:0000256" key="2">
    <source>
        <dbReference type="ARBA" id="ARBA00037999"/>
    </source>
</evidence>
<organism evidence="6 7">
    <name type="scientific">Candidatus Litorirhabdus singularis</name>
    <dbReference type="NCBI Taxonomy" id="2518993"/>
    <lineage>
        <taxon>Bacteria</taxon>
        <taxon>Pseudomonadati</taxon>
        <taxon>Pseudomonadota</taxon>
        <taxon>Gammaproteobacteria</taxon>
        <taxon>Cellvibrionales</taxon>
        <taxon>Halieaceae</taxon>
        <taxon>Candidatus Litorirhabdus</taxon>
    </lineage>
</organism>
<proteinExistence type="inferred from homology"/>